<comment type="caution">
    <text evidence="1">The sequence shown here is derived from an EMBL/GenBank/DDBJ whole genome shotgun (WGS) entry which is preliminary data.</text>
</comment>
<dbReference type="AlphaFoldDB" id="A0A4R6T390"/>
<organism evidence="1 2">
    <name type="scientific">Algoriphagus boseongensis</name>
    <dbReference type="NCBI Taxonomy" id="1442587"/>
    <lineage>
        <taxon>Bacteria</taxon>
        <taxon>Pseudomonadati</taxon>
        <taxon>Bacteroidota</taxon>
        <taxon>Cytophagia</taxon>
        <taxon>Cytophagales</taxon>
        <taxon>Cyclobacteriaceae</taxon>
        <taxon>Algoriphagus</taxon>
    </lineage>
</organism>
<gene>
    <name evidence="1" type="ORF">DFQ04_3248</name>
</gene>
<evidence type="ECO:0000313" key="1">
    <source>
        <dbReference type="EMBL" id="TDQ14658.1"/>
    </source>
</evidence>
<dbReference type="EMBL" id="SNYF01000009">
    <property type="protein sequence ID" value="TDQ14658.1"/>
    <property type="molecule type" value="Genomic_DNA"/>
</dbReference>
<protein>
    <recommendedName>
        <fullName evidence="3">Lipoprotein</fullName>
    </recommendedName>
</protein>
<sequence>MKRVIGILLVFVSVFSSCGSGSEEDCFTLSELSDQQSLDTLLIASPNRNSIYHAELRFSGEVKDTISIAFESNFQLKLAPGKYDSLIYKGDWYGDPMVVKTSGGEGSVGEFCARFFY</sequence>
<keyword evidence="2" id="KW-1185">Reference proteome</keyword>
<dbReference type="OrthoDB" id="9850565at2"/>
<evidence type="ECO:0000313" key="2">
    <source>
        <dbReference type="Proteomes" id="UP000294535"/>
    </source>
</evidence>
<dbReference type="RefSeq" id="WP_133557717.1">
    <property type="nucleotide sequence ID" value="NZ_SNYF01000009.1"/>
</dbReference>
<evidence type="ECO:0008006" key="3">
    <source>
        <dbReference type="Google" id="ProtNLM"/>
    </source>
</evidence>
<dbReference type="Proteomes" id="UP000294535">
    <property type="component" value="Unassembled WGS sequence"/>
</dbReference>
<name>A0A4R6T390_9BACT</name>
<dbReference type="PROSITE" id="PS51257">
    <property type="entry name" value="PROKAR_LIPOPROTEIN"/>
    <property type="match status" value="1"/>
</dbReference>
<accession>A0A4R6T390</accession>
<reference evidence="1 2" key="1">
    <citation type="submission" date="2019-03" db="EMBL/GenBank/DDBJ databases">
        <title>Genomic Encyclopedia of Type Strains, Phase III (KMG-III): the genomes of soil and plant-associated and newly described type strains.</title>
        <authorList>
            <person name="Whitman W."/>
        </authorList>
    </citation>
    <scope>NUCLEOTIDE SEQUENCE [LARGE SCALE GENOMIC DNA]</scope>
    <source>
        <strain evidence="1 2">CECT 8446</strain>
    </source>
</reference>
<proteinExistence type="predicted"/>